<dbReference type="InterPro" id="IPR036786">
    <property type="entry name" value="Ribosome_mat_SBDS_N_sf"/>
</dbReference>
<organism evidence="3 4">
    <name type="scientific">Didymosphaeria variabile</name>
    <dbReference type="NCBI Taxonomy" id="1932322"/>
    <lineage>
        <taxon>Eukaryota</taxon>
        <taxon>Fungi</taxon>
        <taxon>Dikarya</taxon>
        <taxon>Ascomycota</taxon>
        <taxon>Pezizomycotina</taxon>
        <taxon>Dothideomycetes</taxon>
        <taxon>Pleosporomycetidae</taxon>
        <taxon>Pleosporales</taxon>
        <taxon>Massarineae</taxon>
        <taxon>Didymosphaeriaceae</taxon>
        <taxon>Didymosphaeria</taxon>
    </lineage>
</organism>
<sequence>MPRGNDQQTKVHYKGQEDDFIIFVDSANAVKEWKEDKSVPLAQVVSGWKVFITHKHGNQGILDSASNLQLENEFGTHKEEDVVKQIIEKGDLQETDAKERQGDTNITKGPAVAH</sequence>
<dbReference type="PANTHER" id="PTHR10927:SF2">
    <property type="entry name" value="RESTRICTION OF TELOMERE CAPPING PROTEIN 3"/>
    <property type="match status" value="1"/>
</dbReference>
<dbReference type="PANTHER" id="PTHR10927">
    <property type="entry name" value="RIBOSOME MATURATION PROTEIN SBDS"/>
    <property type="match status" value="1"/>
</dbReference>
<evidence type="ECO:0000313" key="3">
    <source>
        <dbReference type="EMBL" id="KAJ4357206.1"/>
    </source>
</evidence>
<accession>A0A9W8XRA3</accession>
<dbReference type="SUPFAM" id="SSF89895">
    <property type="entry name" value="FYSH domain"/>
    <property type="match status" value="1"/>
</dbReference>
<feature type="region of interest" description="Disordered" evidence="1">
    <location>
        <begin position="89"/>
        <end position="114"/>
    </location>
</feature>
<proteinExistence type="predicted"/>
<dbReference type="OrthoDB" id="2567806at2759"/>
<protein>
    <recommendedName>
        <fullName evidence="2">Ribosome maturation protein SDO1/SBDS N-terminal domain-containing protein</fullName>
    </recommendedName>
</protein>
<evidence type="ECO:0000259" key="2">
    <source>
        <dbReference type="Pfam" id="PF01172"/>
    </source>
</evidence>
<dbReference type="RefSeq" id="XP_056074065.1">
    <property type="nucleotide sequence ID" value="XM_056210592.1"/>
</dbReference>
<reference evidence="3" key="1">
    <citation type="submission" date="2022-10" db="EMBL/GenBank/DDBJ databases">
        <title>Tapping the CABI collections for fungal endophytes: first genome assemblies for Collariella, Neodidymelliopsis, Ascochyta clinopodiicola, Didymella pomorum, Didymosphaeria variabile, Neocosmospora piperis and Neocucurbitaria cava.</title>
        <authorList>
            <person name="Hill R."/>
        </authorList>
    </citation>
    <scope>NUCLEOTIDE SEQUENCE</scope>
    <source>
        <strain evidence="3">IMI 356815</strain>
    </source>
</reference>
<dbReference type="Proteomes" id="UP001140513">
    <property type="component" value="Unassembled WGS sequence"/>
</dbReference>
<evidence type="ECO:0000256" key="1">
    <source>
        <dbReference type="SAM" id="MobiDB-lite"/>
    </source>
</evidence>
<evidence type="ECO:0000313" key="4">
    <source>
        <dbReference type="Proteomes" id="UP001140513"/>
    </source>
</evidence>
<keyword evidence="4" id="KW-1185">Reference proteome</keyword>
<dbReference type="GeneID" id="80905311"/>
<feature type="compositionally biased region" description="Basic and acidic residues" evidence="1">
    <location>
        <begin position="89"/>
        <end position="102"/>
    </location>
</feature>
<dbReference type="Gene3D" id="3.30.1250.10">
    <property type="entry name" value="Ribosome maturation protein SBDS, N-terminal domain"/>
    <property type="match status" value="1"/>
</dbReference>
<dbReference type="InterPro" id="IPR039100">
    <property type="entry name" value="Sdo1/SBDS-like"/>
</dbReference>
<dbReference type="AlphaFoldDB" id="A0A9W8XRA3"/>
<feature type="domain" description="Ribosome maturation protein SDO1/SBDS N-terminal" evidence="2">
    <location>
        <begin position="8"/>
        <end position="100"/>
    </location>
</feature>
<dbReference type="Pfam" id="PF01172">
    <property type="entry name" value="SBDS_N"/>
    <property type="match status" value="1"/>
</dbReference>
<dbReference type="EMBL" id="JAPEUX010000002">
    <property type="protein sequence ID" value="KAJ4357206.1"/>
    <property type="molecule type" value="Genomic_DNA"/>
</dbReference>
<name>A0A9W8XRA3_9PLEO</name>
<gene>
    <name evidence="3" type="ORF">N0V89_001781</name>
</gene>
<dbReference type="InterPro" id="IPR019783">
    <property type="entry name" value="SDO1/SBDS_N"/>
</dbReference>
<comment type="caution">
    <text evidence="3">The sequence shown here is derived from an EMBL/GenBank/DDBJ whole genome shotgun (WGS) entry which is preliminary data.</text>
</comment>